<proteinExistence type="inferred from homology"/>
<feature type="domain" description="Protein kinase" evidence="18">
    <location>
        <begin position="646"/>
        <end position="921"/>
    </location>
</feature>
<accession>A0ABD1YM05</accession>
<keyword evidence="20" id="KW-1185">Reference proteome</keyword>
<comment type="subcellular location">
    <subcellularLocation>
        <location evidence="1">Membrane</location>
        <topology evidence="1">Single-pass membrane protein</topology>
    </subcellularLocation>
</comment>
<evidence type="ECO:0000256" key="15">
    <source>
        <dbReference type="PROSITE-ProRule" id="PRU10141"/>
    </source>
</evidence>
<dbReference type="GO" id="GO:0016020">
    <property type="term" value="C:membrane"/>
    <property type="evidence" value="ECO:0007669"/>
    <property type="project" value="UniProtKB-SubCell"/>
</dbReference>
<keyword evidence="6 17" id="KW-0812">Transmembrane</keyword>
<evidence type="ECO:0000259" key="18">
    <source>
        <dbReference type="PROSITE" id="PS50011"/>
    </source>
</evidence>
<dbReference type="PANTHER" id="PTHR45974:SF134">
    <property type="entry name" value="OS01G0960400 PROTEIN"/>
    <property type="match status" value="1"/>
</dbReference>
<dbReference type="FunFam" id="3.80.10.10:FF:000129">
    <property type="entry name" value="Leucine-rich repeat receptor-like kinase"/>
    <property type="match status" value="1"/>
</dbReference>
<evidence type="ECO:0000256" key="5">
    <source>
        <dbReference type="ARBA" id="ARBA00022679"/>
    </source>
</evidence>
<evidence type="ECO:0000256" key="10">
    <source>
        <dbReference type="ARBA" id="ARBA00022777"/>
    </source>
</evidence>
<dbReference type="GO" id="GO:0005524">
    <property type="term" value="F:ATP binding"/>
    <property type="evidence" value="ECO:0007669"/>
    <property type="project" value="UniProtKB-UniRule"/>
</dbReference>
<evidence type="ECO:0000313" key="19">
    <source>
        <dbReference type="EMBL" id="KAL2631680.1"/>
    </source>
</evidence>
<keyword evidence="4" id="KW-0433">Leucine-rich repeat</keyword>
<evidence type="ECO:0000256" key="7">
    <source>
        <dbReference type="ARBA" id="ARBA00022729"/>
    </source>
</evidence>
<dbReference type="AlphaFoldDB" id="A0ABD1YM05"/>
<evidence type="ECO:0000256" key="4">
    <source>
        <dbReference type="ARBA" id="ARBA00022614"/>
    </source>
</evidence>
<dbReference type="Pfam" id="PF00069">
    <property type="entry name" value="Pkinase"/>
    <property type="match status" value="1"/>
</dbReference>
<dbReference type="InterPro" id="IPR001611">
    <property type="entry name" value="Leu-rich_rpt"/>
</dbReference>
<evidence type="ECO:0000256" key="1">
    <source>
        <dbReference type="ARBA" id="ARBA00004167"/>
    </source>
</evidence>
<dbReference type="PROSITE" id="PS50011">
    <property type="entry name" value="PROTEIN_KINASE_DOM"/>
    <property type="match status" value="1"/>
</dbReference>
<dbReference type="Proteomes" id="UP001605036">
    <property type="component" value="Unassembled WGS sequence"/>
</dbReference>
<keyword evidence="8" id="KW-0677">Repeat</keyword>
<comment type="similarity">
    <text evidence="2">Belongs to the protein kinase superfamily. Ser/Thr protein kinase family.</text>
</comment>
<dbReference type="PROSITE" id="PS00107">
    <property type="entry name" value="PROTEIN_KINASE_ATP"/>
    <property type="match status" value="1"/>
</dbReference>
<dbReference type="FunFam" id="3.80.10.10:FF:000383">
    <property type="entry name" value="Leucine-rich repeat receptor protein kinase EMS1"/>
    <property type="match status" value="1"/>
</dbReference>
<dbReference type="InterPro" id="IPR013210">
    <property type="entry name" value="LRR_N_plant-typ"/>
</dbReference>
<evidence type="ECO:0000256" key="14">
    <source>
        <dbReference type="ARBA" id="ARBA00023180"/>
    </source>
</evidence>
<dbReference type="SUPFAM" id="SSF56112">
    <property type="entry name" value="Protein kinase-like (PK-like)"/>
    <property type="match status" value="1"/>
</dbReference>
<keyword evidence="13 17" id="KW-0472">Membrane</keyword>
<keyword evidence="12 17" id="KW-1133">Transmembrane helix</keyword>
<dbReference type="FunFam" id="3.30.200.20:FF:000015">
    <property type="entry name" value="Somatic embryogenesis receptor kinase 1"/>
    <property type="match status" value="1"/>
</dbReference>
<feature type="compositionally biased region" description="Low complexity" evidence="16">
    <location>
        <begin position="934"/>
        <end position="946"/>
    </location>
</feature>
<dbReference type="Gene3D" id="3.80.10.10">
    <property type="entry name" value="Ribonuclease Inhibitor"/>
    <property type="match status" value="2"/>
</dbReference>
<keyword evidence="10" id="KW-0418">Kinase</keyword>
<evidence type="ECO:0000256" key="8">
    <source>
        <dbReference type="ARBA" id="ARBA00022737"/>
    </source>
</evidence>
<keyword evidence="9 15" id="KW-0547">Nucleotide-binding</keyword>
<protein>
    <recommendedName>
        <fullName evidence="18">Protein kinase domain-containing protein</fullName>
    </recommendedName>
</protein>
<evidence type="ECO:0000256" key="13">
    <source>
        <dbReference type="ARBA" id="ARBA00023136"/>
    </source>
</evidence>
<dbReference type="SUPFAM" id="SSF52058">
    <property type="entry name" value="L domain-like"/>
    <property type="match status" value="1"/>
</dbReference>
<dbReference type="Pfam" id="PF08263">
    <property type="entry name" value="LRRNT_2"/>
    <property type="match status" value="1"/>
</dbReference>
<gene>
    <name evidence="19" type="ORF">R1flu_016366</name>
</gene>
<feature type="transmembrane region" description="Helical" evidence="17">
    <location>
        <begin position="581"/>
        <end position="605"/>
    </location>
</feature>
<dbReference type="Pfam" id="PF00560">
    <property type="entry name" value="LRR_1"/>
    <property type="match status" value="2"/>
</dbReference>
<dbReference type="Gene3D" id="1.10.510.10">
    <property type="entry name" value="Transferase(Phosphotransferase) domain 1"/>
    <property type="match status" value="1"/>
</dbReference>
<comment type="caution">
    <text evidence="19">The sequence shown here is derived from an EMBL/GenBank/DDBJ whole genome shotgun (WGS) entry which is preliminary data.</text>
</comment>
<dbReference type="InterPro" id="IPR011009">
    <property type="entry name" value="Kinase-like_dom_sf"/>
</dbReference>
<dbReference type="SMART" id="SM00220">
    <property type="entry name" value="S_TKc"/>
    <property type="match status" value="1"/>
</dbReference>
<dbReference type="Pfam" id="PF13855">
    <property type="entry name" value="LRR_8"/>
    <property type="match status" value="1"/>
</dbReference>
<evidence type="ECO:0000256" key="11">
    <source>
        <dbReference type="ARBA" id="ARBA00022840"/>
    </source>
</evidence>
<evidence type="ECO:0000256" key="16">
    <source>
        <dbReference type="SAM" id="MobiDB-lite"/>
    </source>
</evidence>
<keyword evidence="7" id="KW-0732">Signal</keyword>
<dbReference type="InterPro" id="IPR032675">
    <property type="entry name" value="LRR_dom_sf"/>
</dbReference>
<evidence type="ECO:0000256" key="12">
    <source>
        <dbReference type="ARBA" id="ARBA00022989"/>
    </source>
</evidence>
<reference evidence="19 20" key="1">
    <citation type="submission" date="2024-09" db="EMBL/GenBank/DDBJ databases">
        <title>Chromosome-scale assembly of Riccia fluitans.</title>
        <authorList>
            <person name="Paukszto L."/>
            <person name="Sawicki J."/>
            <person name="Karawczyk K."/>
            <person name="Piernik-Szablinska J."/>
            <person name="Szczecinska M."/>
            <person name="Mazdziarz M."/>
        </authorList>
    </citation>
    <scope>NUCLEOTIDE SEQUENCE [LARGE SCALE GENOMIC DNA]</scope>
    <source>
        <strain evidence="19">Rf_01</strain>
        <tissue evidence="19">Aerial parts of the thallus</tissue>
    </source>
</reference>
<dbReference type="InterPro" id="IPR017441">
    <property type="entry name" value="Protein_kinase_ATP_BS"/>
</dbReference>
<evidence type="ECO:0000256" key="3">
    <source>
        <dbReference type="ARBA" id="ARBA00022527"/>
    </source>
</evidence>
<feature type="region of interest" description="Disordered" evidence="16">
    <location>
        <begin position="928"/>
        <end position="982"/>
    </location>
</feature>
<evidence type="ECO:0000256" key="6">
    <source>
        <dbReference type="ARBA" id="ARBA00022692"/>
    </source>
</evidence>
<dbReference type="PROSITE" id="PS00108">
    <property type="entry name" value="PROTEIN_KINASE_ST"/>
    <property type="match status" value="1"/>
</dbReference>
<dbReference type="Gene3D" id="3.30.200.20">
    <property type="entry name" value="Phosphorylase Kinase, domain 1"/>
    <property type="match status" value="1"/>
</dbReference>
<sequence length="982" mass="107846">MMIHSDSTLWEVGRRRKSISSVSLVAVLWVCVFSIGLTHSQTTIEPTHPAEINALVALRGSLTNSKEQLPSWYNNGDPCGTQWEGVLCLQSEYPSDLNKDGFSHVTELRLLRKNLTGTLAPELGNLTALKILDVMWNQIGGSIPDTLGNLKNLYLLLLNGNQLTGTLPDSLGFLSGLNRIQIDENQITGPVPTSFQNLSSVQHLHMNNNSLSGRIPPELGKLPKMVHLLLDNNNLSGPLPPEIASAPSLLIIQLDNNHFDKGTTIPRQYFQIPTLLKLSLRNCNIIGGIPVSNMNESQQLGVIDLGLNHLNGSFPILPPQLTAIDLSRNNFRGAIPTQLGSLQNLSFLMMSNNSFSGALPRSLGSAPIYSDPSSRIIWDFQNNNITSIPQNESLLKTSDTQASFYFANNPVCAGQKLAEWCMPTSDFTLLDVGVINNSSSNQGTTCAENCDPPARLVPNAVSHGCRCAVPIIVWYRLKSPGFSLFDLYEREFLVYISSGLQLSIDQVDIFDYTYDPGPRIQMHLHLFPATGYTFNDSEIQRLYDSFSTWLIPDSTIFGPYELLRFTVSHPSTGTEGLSGGAIGGIVVGIVAAAGVIALVAILFFLKKRKSRRPAMARMDQRFLSKIKATGLQEWTWEDMERFTDKFSEKNVLGVGGYGKVYLGLLPDGTKVAIKRKRAAGESSEQFQTEIELLSRVHHRNLVALKGFCQDEESGDEFLVTEFMENGTVEDHLPPRTGTPLTFPTRIRIALGAARGINYLHTEANPPIYHRDIKASNILLDKKLQAKVADFGVGKNAPDPDEEGGVGGGVDTLVKGTPGYLDPEYCLTHTLTDKSDVYSFGVFLMVLLTGRQAITQGKNVVRHVKMAGEADMLWTLVDTYIADQCPTEVVEAWARLTLRCTATDPNDRPSMTEVVNELDKMYKAAGIRSEIDSAPSTPSTTNTTTTSGDRTRYSFLSTPSTTLTSDEDSQTNFMPGYGRLSDA</sequence>
<organism evidence="19 20">
    <name type="scientific">Riccia fluitans</name>
    <dbReference type="NCBI Taxonomy" id="41844"/>
    <lineage>
        <taxon>Eukaryota</taxon>
        <taxon>Viridiplantae</taxon>
        <taxon>Streptophyta</taxon>
        <taxon>Embryophyta</taxon>
        <taxon>Marchantiophyta</taxon>
        <taxon>Marchantiopsida</taxon>
        <taxon>Marchantiidae</taxon>
        <taxon>Marchantiales</taxon>
        <taxon>Ricciaceae</taxon>
        <taxon>Riccia</taxon>
    </lineage>
</organism>
<dbReference type="EMBL" id="JBHFFA010000004">
    <property type="protein sequence ID" value="KAL2631680.1"/>
    <property type="molecule type" value="Genomic_DNA"/>
</dbReference>
<keyword evidence="14" id="KW-0325">Glycoprotein</keyword>
<dbReference type="InterPro" id="IPR000719">
    <property type="entry name" value="Prot_kinase_dom"/>
</dbReference>
<dbReference type="PANTHER" id="PTHR45974">
    <property type="entry name" value="RECEPTOR-LIKE PROTEIN 55"/>
    <property type="match status" value="1"/>
</dbReference>
<keyword evidence="5" id="KW-0808">Transferase</keyword>
<evidence type="ECO:0000256" key="17">
    <source>
        <dbReference type="SAM" id="Phobius"/>
    </source>
</evidence>
<feature type="compositionally biased region" description="Low complexity" evidence="16">
    <location>
        <begin position="953"/>
        <end position="963"/>
    </location>
</feature>
<dbReference type="GO" id="GO:0004674">
    <property type="term" value="F:protein serine/threonine kinase activity"/>
    <property type="evidence" value="ECO:0007669"/>
    <property type="project" value="UniProtKB-KW"/>
</dbReference>
<keyword evidence="11 15" id="KW-0067">ATP-binding</keyword>
<evidence type="ECO:0000256" key="2">
    <source>
        <dbReference type="ARBA" id="ARBA00008684"/>
    </source>
</evidence>
<keyword evidence="3" id="KW-0723">Serine/threonine-protein kinase</keyword>
<feature type="binding site" evidence="15">
    <location>
        <position position="674"/>
    </location>
    <ligand>
        <name>ATP</name>
        <dbReference type="ChEBI" id="CHEBI:30616"/>
    </ligand>
</feature>
<dbReference type="CDD" id="cd14066">
    <property type="entry name" value="STKc_IRAK"/>
    <property type="match status" value="1"/>
</dbReference>
<name>A0ABD1YM05_9MARC</name>
<evidence type="ECO:0000256" key="9">
    <source>
        <dbReference type="ARBA" id="ARBA00022741"/>
    </source>
</evidence>
<evidence type="ECO:0000313" key="20">
    <source>
        <dbReference type="Proteomes" id="UP001605036"/>
    </source>
</evidence>
<dbReference type="InterPro" id="IPR008271">
    <property type="entry name" value="Ser/Thr_kinase_AS"/>
</dbReference>